<sequence length="119" mass="13446">MENFDTIIWPGGSTNVPKGWEFPVSGEKLRIAVPVRGFNQFVKVEIDPHTNATIFGGFCIEIFKSVISALPYAVRYEFVPFEIADGSSFLSYNDMVCQVSLQELSDVYKVVEVPWYKPT</sequence>
<accession>A0ACC0ICY4</accession>
<protein>
    <submittedName>
        <fullName evidence="1">Glutamate receptor 2.3</fullName>
    </submittedName>
</protein>
<keyword evidence="1" id="KW-0675">Receptor</keyword>
<proteinExistence type="predicted"/>
<keyword evidence="2" id="KW-1185">Reference proteome</keyword>
<reference evidence="1 2" key="1">
    <citation type="journal article" date="2022" name="Plant J.">
        <title>Chromosome-level genome of Camellia lanceoleosa provides a valuable resource for understanding genome evolution and self-incompatibility.</title>
        <authorList>
            <person name="Gong W."/>
            <person name="Xiao S."/>
            <person name="Wang L."/>
            <person name="Liao Z."/>
            <person name="Chang Y."/>
            <person name="Mo W."/>
            <person name="Hu G."/>
            <person name="Li W."/>
            <person name="Zhao G."/>
            <person name="Zhu H."/>
            <person name="Hu X."/>
            <person name="Ji K."/>
            <person name="Xiang X."/>
            <person name="Song Q."/>
            <person name="Yuan D."/>
            <person name="Jin S."/>
            <person name="Zhang L."/>
        </authorList>
    </citation>
    <scope>NUCLEOTIDE SEQUENCE [LARGE SCALE GENOMIC DNA]</scope>
    <source>
        <strain evidence="1">SQ_2022a</strain>
    </source>
</reference>
<evidence type="ECO:0000313" key="2">
    <source>
        <dbReference type="Proteomes" id="UP001060215"/>
    </source>
</evidence>
<name>A0ACC0ICY4_9ERIC</name>
<comment type="caution">
    <text evidence="1">The sequence shown here is derived from an EMBL/GenBank/DDBJ whole genome shotgun (WGS) entry which is preliminary data.</text>
</comment>
<dbReference type="Proteomes" id="UP001060215">
    <property type="component" value="Chromosome 6"/>
</dbReference>
<gene>
    <name evidence="1" type="ORF">LOK49_LG03G03372</name>
</gene>
<dbReference type="EMBL" id="CM045763">
    <property type="protein sequence ID" value="KAI8022843.1"/>
    <property type="molecule type" value="Genomic_DNA"/>
</dbReference>
<evidence type="ECO:0000313" key="1">
    <source>
        <dbReference type="EMBL" id="KAI8022843.1"/>
    </source>
</evidence>
<organism evidence="1 2">
    <name type="scientific">Camellia lanceoleosa</name>
    <dbReference type="NCBI Taxonomy" id="1840588"/>
    <lineage>
        <taxon>Eukaryota</taxon>
        <taxon>Viridiplantae</taxon>
        <taxon>Streptophyta</taxon>
        <taxon>Embryophyta</taxon>
        <taxon>Tracheophyta</taxon>
        <taxon>Spermatophyta</taxon>
        <taxon>Magnoliopsida</taxon>
        <taxon>eudicotyledons</taxon>
        <taxon>Gunneridae</taxon>
        <taxon>Pentapetalae</taxon>
        <taxon>asterids</taxon>
        <taxon>Ericales</taxon>
        <taxon>Theaceae</taxon>
        <taxon>Camellia</taxon>
    </lineage>
</organism>